<keyword evidence="1" id="KW-0812">Transmembrane</keyword>
<dbReference type="OrthoDB" id="6152866at2759"/>
<sequence length="350" mass="39928">MANISSVENTDHLTNNLTTYFIAATTLDEPSFGEIHGRKNLTSYFITTTILDTFFALAGTLINVWFLAAMLKSPEIRSRLRNKIICGMLAVNLTESAIRLPIMATDGIMSLLHVRDIFKCDLLIIPISLFHIQDFIGNWYIFILVCVYTAQVMNFEPRFILLWKKITTALVITSPLVFALLLVSLTIDSYARKDDFCFDIDFKGLLLYTSLDIIVPLALASLLLVVTAALKYRRYPQIHLFDNLRAQLIDDRSNIDPLCAFVALVVTAVVSDLCLTVSLLIFKHVPSIRLEIWLTVLYVFEVLSFLRLILLPVMLLWFPDIRERIKTWRPCRQSDPQADLVVIYEKNASD</sequence>
<dbReference type="Proteomes" id="UP000678393">
    <property type="component" value="Unassembled WGS sequence"/>
</dbReference>
<feature type="transmembrane region" description="Helical" evidence="1">
    <location>
        <begin position="205"/>
        <end position="230"/>
    </location>
</feature>
<evidence type="ECO:0000313" key="3">
    <source>
        <dbReference type="Proteomes" id="UP000678393"/>
    </source>
</evidence>
<feature type="transmembrane region" description="Helical" evidence="1">
    <location>
        <begin position="122"/>
        <end position="150"/>
    </location>
</feature>
<keyword evidence="3" id="KW-1185">Reference proteome</keyword>
<dbReference type="AlphaFoldDB" id="A0A8S3ZIE1"/>
<dbReference type="EMBL" id="CAJHNH020002749">
    <property type="protein sequence ID" value="CAG5127625.1"/>
    <property type="molecule type" value="Genomic_DNA"/>
</dbReference>
<gene>
    <name evidence="2" type="ORF">CUNI_LOCUS13183</name>
</gene>
<feature type="transmembrane region" description="Helical" evidence="1">
    <location>
        <begin position="44"/>
        <end position="71"/>
    </location>
</feature>
<protein>
    <recommendedName>
        <fullName evidence="4">G-protein coupled receptors family 1 profile domain-containing protein</fullName>
    </recommendedName>
</protein>
<accession>A0A8S3ZIE1</accession>
<evidence type="ECO:0008006" key="4">
    <source>
        <dbReference type="Google" id="ProtNLM"/>
    </source>
</evidence>
<reference evidence="2" key="1">
    <citation type="submission" date="2021-04" db="EMBL/GenBank/DDBJ databases">
        <authorList>
            <consortium name="Molecular Ecology Group"/>
        </authorList>
    </citation>
    <scope>NUCLEOTIDE SEQUENCE</scope>
</reference>
<feature type="transmembrane region" description="Helical" evidence="1">
    <location>
        <begin position="83"/>
        <end position="102"/>
    </location>
</feature>
<comment type="caution">
    <text evidence="2">The sequence shown here is derived from an EMBL/GenBank/DDBJ whole genome shotgun (WGS) entry which is preliminary data.</text>
</comment>
<keyword evidence="1" id="KW-0472">Membrane</keyword>
<feature type="transmembrane region" description="Helical" evidence="1">
    <location>
        <begin position="162"/>
        <end position="185"/>
    </location>
</feature>
<evidence type="ECO:0000313" key="2">
    <source>
        <dbReference type="EMBL" id="CAG5127625.1"/>
    </source>
</evidence>
<feature type="transmembrane region" description="Helical" evidence="1">
    <location>
        <begin position="293"/>
        <end position="318"/>
    </location>
</feature>
<proteinExistence type="predicted"/>
<evidence type="ECO:0000256" key="1">
    <source>
        <dbReference type="SAM" id="Phobius"/>
    </source>
</evidence>
<organism evidence="2 3">
    <name type="scientific">Candidula unifasciata</name>
    <dbReference type="NCBI Taxonomy" id="100452"/>
    <lineage>
        <taxon>Eukaryota</taxon>
        <taxon>Metazoa</taxon>
        <taxon>Spiralia</taxon>
        <taxon>Lophotrochozoa</taxon>
        <taxon>Mollusca</taxon>
        <taxon>Gastropoda</taxon>
        <taxon>Heterobranchia</taxon>
        <taxon>Euthyneura</taxon>
        <taxon>Panpulmonata</taxon>
        <taxon>Eupulmonata</taxon>
        <taxon>Stylommatophora</taxon>
        <taxon>Helicina</taxon>
        <taxon>Helicoidea</taxon>
        <taxon>Geomitridae</taxon>
        <taxon>Candidula</taxon>
    </lineage>
</organism>
<keyword evidence="1" id="KW-1133">Transmembrane helix</keyword>
<name>A0A8S3ZIE1_9EUPU</name>
<feature type="transmembrane region" description="Helical" evidence="1">
    <location>
        <begin position="258"/>
        <end position="281"/>
    </location>
</feature>